<dbReference type="Proteomes" id="UP000253728">
    <property type="component" value="Unassembled WGS sequence"/>
</dbReference>
<dbReference type="RefSeq" id="WP_232010641.1">
    <property type="nucleotide sequence ID" value="NZ_MAQF01000027.1"/>
</dbReference>
<evidence type="ECO:0000313" key="1">
    <source>
        <dbReference type="EMBL" id="SSY94935.1"/>
    </source>
</evidence>
<reference evidence="1 2" key="1">
    <citation type="submission" date="2018-06" db="EMBL/GenBank/DDBJ databases">
        <authorList>
            <consortium name="Pathogen Informatics"/>
            <person name="Doyle S."/>
        </authorList>
    </citation>
    <scope>NUCLEOTIDE SEQUENCE [LARGE SCALE GENOMIC DNA]</scope>
    <source>
        <strain evidence="1 2">NCTC5908</strain>
    </source>
</reference>
<protein>
    <submittedName>
        <fullName evidence="1">Uncharacterized protein</fullName>
    </submittedName>
</protein>
<evidence type="ECO:0000313" key="2">
    <source>
        <dbReference type="Proteomes" id="UP000253728"/>
    </source>
</evidence>
<gene>
    <name evidence="1" type="ORF">NCTC5908_01095</name>
</gene>
<dbReference type="AlphaFoldDB" id="A0A336N5Y7"/>
<accession>A0A336N5Y7</accession>
<proteinExistence type="predicted"/>
<sequence>MYKVSEETKIGMHATPEQMGDKLEGLPVVAMNARFRLRFGYYRVR</sequence>
<organism evidence="1 2">
    <name type="scientific">Aggregatibacter aphrophilus</name>
    <name type="common">Haemophilus aphrophilus</name>
    <dbReference type="NCBI Taxonomy" id="732"/>
    <lineage>
        <taxon>Bacteria</taxon>
        <taxon>Pseudomonadati</taxon>
        <taxon>Pseudomonadota</taxon>
        <taxon>Gammaproteobacteria</taxon>
        <taxon>Pasteurellales</taxon>
        <taxon>Pasteurellaceae</taxon>
        <taxon>Aggregatibacter</taxon>
    </lineage>
</organism>
<name>A0A336N5Y7_AGGAP</name>
<dbReference type="EMBL" id="UFSP01000001">
    <property type="protein sequence ID" value="SSY94935.1"/>
    <property type="molecule type" value="Genomic_DNA"/>
</dbReference>
<dbReference type="GeneID" id="69059870"/>